<evidence type="ECO:0000313" key="2">
    <source>
        <dbReference type="EMBL" id="VDM23698.1"/>
    </source>
</evidence>
<organism evidence="4">
    <name type="scientific">Hydatigena taeniaeformis</name>
    <name type="common">Feline tapeworm</name>
    <name type="synonym">Taenia taeniaeformis</name>
    <dbReference type="NCBI Taxonomy" id="6205"/>
    <lineage>
        <taxon>Eukaryota</taxon>
        <taxon>Metazoa</taxon>
        <taxon>Spiralia</taxon>
        <taxon>Lophotrochozoa</taxon>
        <taxon>Platyhelminthes</taxon>
        <taxon>Cestoda</taxon>
        <taxon>Eucestoda</taxon>
        <taxon>Cyclophyllidea</taxon>
        <taxon>Taeniidae</taxon>
        <taxon>Hydatigera</taxon>
    </lineage>
</organism>
<gene>
    <name evidence="2" type="ORF">TTAC_LOCUS3893</name>
</gene>
<keyword evidence="1" id="KW-0472">Membrane</keyword>
<reference evidence="2 3" key="2">
    <citation type="submission" date="2018-11" db="EMBL/GenBank/DDBJ databases">
        <authorList>
            <consortium name="Pathogen Informatics"/>
        </authorList>
    </citation>
    <scope>NUCLEOTIDE SEQUENCE [LARGE SCALE GENOMIC DNA]</scope>
</reference>
<reference evidence="4" key="1">
    <citation type="submission" date="2017-02" db="UniProtKB">
        <authorList>
            <consortium name="WormBaseParasite"/>
        </authorList>
    </citation>
    <scope>IDENTIFICATION</scope>
</reference>
<dbReference type="AlphaFoldDB" id="A0A0R3WT18"/>
<feature type="transmembrane region" description="Helical" evidence="1">
    <location>
        <begin position="16"/>
        <end position="39"/>
    </location>
</feature>
<accession>A0A0R3WT18</accession>
<protein>
    <submittedName>
        <fullName evidence="4">C2 domain-containing protein</fullName>
    </submittedName>
</protein>
<dbReference type="WBParaSite" id="TTAC_0000390801-mRNA-1">
    <property type="protein sequence ID" value="TTAC_0000390801-mRNA-1"/>
    <property type="gene ID" value="TTAC_0000390801"/>
</dbReference>
<keyword evidence="3" id="KW-1185">Reference proteome</keyword>
<dbReference type="EMBL" id="UYWX01003248">
    <property type="protein sequence ID" value="VDM23698.1"/>
    <property type="molecule type" value="Genomic_DNA"/>
</dbReference>
<sequence>MVPLQVPSNYSLSQPVIIALSCFVVICLLFFLAFGYTFLRQRCSSVSKSGYTFHQSSYETFDSQTPAPSILLDEQFVQPPGSSYRSTTLSPIHETHSESLRIPVLSHRRHSAPKSIQNLWRNERRLLHRPTNSCIQFSQPSSHSPILHLSISYVHTVELFRVVVDKITGLPPNEGVRMIYTLQVRIISRSRTSAYLSKPMVTPAVPEYPKFDHLFEYAVSLQRLEQARMEAKLYARPWNDILTHGRRRYTLGAIPYLSSGTSDVTRAVSIGSRPEVNLTELLREYKEVGKAELVLNTSLLRSNPSALQCLTLPLTYYEERVVPEADAEKKTKE</sequence>
<proteinExistence type="predicted"/>
<name>A0A0R3WT18_HYDTA</name>
<evidence type="ECO:0000256" key="1">
    <source>
        <dbReference type="SAM" id="Phobius"/>
    </source>
</evidence>
<keyword evidence="1" id="KW-1133">Transmembrane helix</keyword>
<keyword evidence="1" id="KW-0812">Transmembrane</keyword>
<evidence type="ECO:0000313" key="4">
    <source>
        <dbReference type="WBParaSite" id="TTAC_0000390801-mRNA-1"/>
    </source>
</evidence>
<evidence type="ECO:0000313" key="3">
    <source>
        <dbReference type="Proteomes" id="UP000274429"/>
    </source>
</evidence>
<dbReference type="OrthoDB" id="6235839at2759"/>
<dbReference type="Proteomes" id="UP000274429">
    <property type="component" value="Unassembled WGS sequence"/>
</dbReference>